<evidence type="ECO:0000313" key="3">
    <source>
        <dbReference type="EMBL" id="GBM46567.1"/>
    </source>
</evidence>
<reference evidence="3 4" key="1">
    <citation type="journal article" date="2019" name="Sci. Rep.">
        <title>Orb-weaving spider Araneus ventricosus genome elucidates the spidroin gene catalogue.</title>
        <authorList>
            <person name="Kono N."/>
            <person name="Nakamura H."/>
            <person name="Ohtoshi R."/>
            <person name="Moran D.A.P."/>
            <person name="Shinohara A."/>
            <person name="Yoshida Y."/>
            <person name="Fujiwara M."/>
            <person name="Mori M."/>
            <person name="Tomita M."/>
            <person name="Arakawa K."/>
        </authorList>
    </citation>
    <scope>NUCLEOTIDE SEQUENCE [LARGE SCALE GENOMIC DNA]</scope>
</reference>
<evidence type="ECO:0000313" key="4">
    <source>
        <dbReference type="Proteomes" id="UP000499080"/>
    </source>
</evidence>
<name>A0A4Y2FZX4_ARAVE</name>
<dbReference type="OrthoDB" id="6426824at2759"/>
<feature type="chain" id="PRO_5021435266" evidence="2">
    <location>
        <begin position="20"/>
        <end position="282"/>
    </location>
</feature>
<dbReference type="GO" id="GO:0031012">
    <property type="term" value="C:extracellular matrix"/>
    <property type="evidence" value="ECO:0007669"/>
    <property type="project" value="TreeGrafter"/>
</dbReference>
<keyword evidence="1 2" id="KW-0732">Signal</keyword>
<organism evidence="3 4">
    <name type="scientific">Araneus ventricosus</name>
    <name type="common">Orbweaver spider</name>
    <name type="synonym">Epeira ventricosa</name>
    <dbReference type="NCBI Taxonomy" id="182803"/>
    <lineage>
        <taxon>Eukaryota</taxon>
        <taxon>Metazoa</taxon>
        <taxon>Ecdysozoa</taxon>
        <taxon>Arthropoda</taxon>
        <taxon>Chelicerata</taxon>
        <taxon>Arachnida</taxon>
        <taxon>Araneae</taxon>
        <taxon>Araneomorphae</taxon>
        <taxon>Entelegynae</taxon>
        <taxon>Araneoidea</taxon>
        <taxon>Araneidae</taxon>
        <taxon>Araneus</taxon>
    </lineage>
</organism>
<dbReference type="InterPro" id="IPR050328">
    <property type="entry name" value="Dev_Immune_Receptor"/>
</dbReference>
<feature type="signal peptide" evidence="2">
    <location>
        <begin position="1"/>
        <end position="19"/>
    </location>
</feature>
<dbReference type="SUPFAM" id="SSF52058">
    <property type="entry name" value="L domain-like"/>
    <property type="match status" value="1"/>
</dbReference>
<dbReference type="EMBL" id="BGPR01001142">
    <property type="protein sequence ID" value="GBM46567.1"/>
    <property type="molecule type" value="Genomic_DNA"/>
</dbReference>
<protein>
    <submittedName>
        <fullName evidence="3">Uncharacterized protein</fullName>
    </submittedName>
</protein>
<sequence>MNVRILCIFLIVQVILVVGKEPLCSFNRECECFESGRRIYVTCERVTRLSYLQDIFSENSFPRPVSVLTIKKCEAETFSNIFSNVAIEEIRSSCPINEIENGALTSIQSLKVLNLRLTEFQKVPKAISELSNLKILSIIDGKLTGVDTELKALPNLLKLQLARNDIRQISYEALSWNSKIKVIDLSRNKLVFLYPGTFDNCQKLMKVSLRNNYLSSVDGLFTVSTLQEINIRNNIIQSIDSAFQHEANLQILDAGRNPLYEISDSAFSSKIRNLRILILDYC</sequence>
<dbReference type="PANTHER" id="PTHR24373:SF370">
    <property type="entry name" value="FISH-LIPS, ISOFORM E"/>
    <property type="match status" value="1"/>
</dbReference>
<dbReference type="PANTHER" id="PTHR24373">
    <property type="entry name" value="SLIT RELATED LEUCINE-RICH REPEAT NEURONAL PROTEIN"/>
    <property type="match status" value="1"/>
</dbReference>
<evidence type="ECO:0000256" key="2">
    <source>
        <dbReference type="SAM" id="SignalP"/>
    </source>
</evidence>
<dbReference type="Pfam" id="PF13855">
    <property type="entry name" value="LRR_8"/>
    <property type="match status" value="1"/>
</dbReference>
<dbReference type="InterPro" id="IPR032675">
    <property type="entry name" value="LRR_dom_sf"/>
</dbReference>
<dbReference type="AlphaFoldDB" id="A0A4Y2FZX4"/>
<accession>A0A4Y2FZX4</accession>
<dbReference type="GO" id="GO:0005615">
    <property type="term" value="C:extracellular space"/>
    <property type="evidence" value="ECO:0007669"/>
    <property type="project" value="TreeGrafter"/>
</dbReference>
<dbReference type="Gene3D" id="3.80.10.10">
    <property type="entry name" value="Ribonuclease Inhibitor"/>
    <property type="match status" value="1"/>
</dbReference>
<dbReference type="InterPro" id="IPR001611">
    <property type="entry name" value="Leu-rich_rpt"/>
</dbReference>
<dbReference type="Proteomes" id="UP000499080">
    <property type="component" value="Unassembled WGS sequence"/>
</dbReference>
<evidence type="ECO:0000256" key="1">
    <source>
        <dbReference type="ARBA" id="ARBA00022729"/>
    </source>
</evidence>
<keyword evidence="4" id="KW-1185">Reference proteome</keyword>
<gene>
    <name evidence="3" type="ORF">AVEN_271519_1</name>
</gene>
<proteinExistence type="predicted"/>
<comment type="caution">
    <text evidence="3">The sequence shown here is derived from an EMBL/GenBank/DDBJ whole genome shotgun (WGS) entry which is preliminary data.</text>
</comment>